<evidence type="ECO:0000256" key="3">
    <source>
        <dbReference type="ARBA" id="ARBA00022989"/>
    </source>
</evidence>
<feature type="transmembrane region" description="Helical" evidence="5">
    <location>
        <begin position="102"/>
        <end position="135"/>
    </location>
</feature>
<name>A0A934S9I9_9RHOB</name>
<keyword evidence="8" id="KW-1185">Reference proteome</keyword>
<evidence type="ECO:0000256" key="1">
    <source>
        <dbReference type="ARBA" id="ARBA00004141"/>
    </source>
</evidence>
<organism evidence="7 8">
    <name type="scientific">Paracoccus caeni</name>
    <dbReference type="NCBI Taxonomy" id="657651"/>
    <lineage>
        <taxon>Bacteria</taxon>
        <taxon>Pseudomonadati</taxon>
        <taxon>Pseudomonadota</taxon>
        <taxon>Alphaproteobacteria</taxon>
        <taxon>Rhodobacterales</taxon>
        <taxon>Paracoccaceae</taxon>
        <taxon>Paracoccus</taxon>
    </lineage>
</organism>
<sequence length="182" mass="20007">MLMLIIGVALWWGAHLFKRVVPERRAEMGNRGRGLVTGVLLLSIGMMIFGYRSSYGPVWWDRSAATTGINNLLVLAAFYLFAADGMKTRVTAWLRHPQLTAFSLWAAAHLLVNGDLPSIILFGGLLIWALAEMVILNRATTWVRPGGPFPAKKEFMAAVGAVVVMLIVGLIHGWLGYWPFGG</sequence>
<feature type="transmembrane region" description="Helical" evidence="5">
    <location>
        <begin position="63"/>
        <end position="82"/>
    </location>
</feature>
<dbReference type="Proteomes" id="UP000640485">
    <property type="component" value="Unassembled WGS sequence"/>
</dbReference>
<protein>
    <recommendedName>
        <fullName evidence="6">NnrU domain-containing protein</fullName>
    </recommendedName>
</protein>
<feature type="transmembrane region" description="Helical" evidence="5">
    <location>
        <begin position="32"/>
        <end position="51"/>
    </location>
</feature>
<evidence type="ECO:0000313" key="8">
    <source>
        <dbReference type="Proteomes" id="UP000640485"/>
    </source>
</evidence>
<dbReference type="InterPro" id="IPR009915">
    <property type="entry name" value="NnrU_dom"/>
</dbReference>
<keyword evidence="4 5" id="KW-0472">Membrane</keyword>
<feature type="domain" description="NnrU" evidence="6">
    <location>
        <begin position="3"/>
        <end position="178"/>
    </location>
</feature>
<keyword evidence="2 5" id="KW-0812">Transmembrane</keyword>
<dbReference type="AlphaFoldDB" id="A0A934S9I9"/>
<dbReference type="EMBL" id="JAEPRQ010000001">
    <property type="protein sequence ID" value="MBK4214865.1"/>
    <property type="molecule type" value="Genomic_DNA"/>
</dbReference>
<accession>A0A934S9I9</accession>
<evidence type="ECO:0000256" key="2">
    <source>
        <dbReference type="ARBA" id="ARBA00022692"/>
    </source>
</evidence>
<evidence type="ECO:0000313" key="7">
    <source>
        <dbReference type="EMBL" id="MBK4214865.1"/>
    </source>
</evidence>
<feature type="transmembrane region" description="Helical" evidence="5">
    <location>
        <begin position="155"/>
        <end position="175"/>
    </location>
</feature>
<reference evidence="7" key="1">
    <citation type="submission" date="2021-01" db="EMBL/GenBank/DDBJ databases">
        <title>Paracoccus amoyensis sp. nov., isolated from the surface seawater along the coast of Xiamen Island, China.</title>
        <authorList>
            <person name="Lyu L."/>
        </authorList>
    </citation>
    <scope>NUCLEOTIDE SEQUENCE</scope>
    <source>
        <strain evidence="7">MJ17</strain>
    </source>
</reference>
<dbReference type="GO" id="GO:0016020">
    <property type="term" value="C:membrane"/>
    <property type="evidence" value="ECO:0007669"/>
    <property type="project" value="UniProtKB-SubCell"/>
</dbReference>
<comment type="subcellular location">
    <subcellularLocation>
        <location evidence="1">Membrane</location>
        <topology evidence="1">Multi-pass membrane protein</topology>
    </subcellularLocation>
</comment>
<proteinExistence type="predicted"/>
<dbReference type="Pfam" id="PF07298">
    <property type="entry name" value="NnrU"/>
    <property type="match status" value="1"/>
</dbReference>
<evidence type="ECO:0000256" key="4">
    <source>
        <dbReference type="ARBA" id="ARBA00023136"/>
    </source>
</evidence>
<gene>
    <name evidence="7" type="ORF">JJJ17_02885</name>
</gene>
<keyword evidence="3 5" id="KW-1133">Transmembrane helix</keyword>
<comment type="caution">
    <text evidence="7">The sequence shown here is derived from an EMBL/GenBank/DDBJ whole genome shotgun (WGS) entry which is preliminary data.</text>
</comment>
<evidence type="ECO:0000259" key="6">
    <source>
        <dbReference type="Pfam" id="PF07298"/>
    </source>
</evidence>
<dbReference type="RefSeq" id="WP_200683641.1">
    <property type="nucleotide sequence ID" value="NZ_JAEPRQ010000001.1"/>
</dbReference>
<evidence type="ECO:0000256" key="5">
    <source>
        <dbReference type="SAM" id="Phobius"/>
    </source>
</evidence>